<dbReference type="CDD" id="cd03791">
    <property type="entry name" value="GT5_Glycogen_synthase_DULL1-like"/>
    <property type="match status" value="1"/>
</dbReference>
<evidence type="ECO:0000256" key="11">
    <source>
        <dbReference type="HAMAP-Rule" id="MF_00484"/>
    </source>
</evidence>
<dbReference type="PANTHER" id="PTHR45825:SF11">
    <property type="entry name" value="ALPHA AMYLASE DOMAIN-CONTAINING PROTEIN"/>
    <property type="match status" value="1"/>
</dbReference>
<evidence type="ECO:0000256" key="9">
    <source>
        <dbReference type="ARBA" id="ARBA00023056"/>
    </source>
</evidence>
<dbReference type="EMBL" id="CP002776">
    <property type="protein sequence ID" value="AEG32077.1"/>
    <property type="molecule type" value="Genomic_DNA"/>
</dbReference>
<dbReference type="GO" id="GO:0005978">
    <property type="term" value="P:glycogen biosynthetic process"/>
    <property type="evidence" value="ECO:0007669"/>
    <property type="project" value="UniProtKB-UniRule"/>
</dbReference>
<feature type="domain" description="Glycosyl transferase family 1" evidence="12">
    <location>
        <begin position="307"/>
        <end position="467"/>
    </location>
</feature>
<gene>
    <name evidence="11" type="primary">glgA</name>
    <name evidence="14" type="ordered locus">Thicy_1313</name>
</gene>
<dbReference type="KEGG" id="tcy:Thicy_1313"/>
<evidence type="ECO:0000256" key="6">
    <source>
        <dbReference type="ARBA" id="ARBA00019935"/>
    </source>
</evidence>
<dbReference type="Pfam" id="PF00534">
    <property type="entry name" value="Glycos_transf_1"/>
    <property type="match status" value="1"/>
</dbReference>
<dbReference type="InterPro" id="IPR001296">
    <property type="entry name" value="Glyco_trans_1"/>
</dbReference>
<dbReference type="NCBIfam" id="NF001899">
    <property type="entry name" value="PRK00654.1-2"/>
    <property type="match status" value="1"/>
</dbReference>
<organism evidence="14 15">
    <name type="scientific">Thiomicrospira cyclica (strain DSM 14477 / JCM 11371 / ALM1)</name>
    <name type="common">Thioalkalimicrobium cyclicum</name>
    <dbReference type="NCBI Taxonomy" id="717773"/>
    <lineage>
        <taxon>Bacteria</taxon>
        <taxon>Pseudomonadati</taxon>
        <taxon>Pseudomonadota</taxon>
        <taxon>Gammaproteobacteria</taxon>
        <taxon>Thiotrichales</taxon>
        <taxon>Piscirickettsiaceae</taxon>
        <taxon>Thiomicrospira</taxon>
    </lineage>
</organism>
<accession>F6D9F0</accession>
<evidence type="ECO:0000256" key="5">
    <source>
        <dbReference type="ARBA" id="ARBA00012588"/>
    </source>
</evidence>
<feature type="domain" description="Starch synthase catalytic" evidence="13">
    <location>
        <begin position="6"/>
        <end position="245"/>
    </location>
</feature>
<evidence type="ECO:0000256" key="4">
    <source>
        <dbReference type="ARBA" id="ARBA00010281"/>
    </source>
</evidence>
<comment type="catalytic activity">
    <reaction evidence="1 11">
        <text>[(1-&gt;4)-alpha-D-glucosyl](n) + ADP-alpha-D-glucose = [(1-&gt;4)-alpha-D-glucosyl](n+1) + ADP + H(+)</text>
        <dbReference type="Rhea" id="RHEA:18189"/>
        <dbReference type="Rhea" id="RHEA-COMP:9584"/>
        <dbReference type="Rhea" id="RHEA-COMP:9587"/>
        <dbReference type="ChEBI" id="CHEBI:15378"/>
        <dbReference type="ChEBI" id="CHEBI:15444"/>
        <dbReference type="ChEBI" id="CHEBI:57498"/>
        <dbReference type="ChEBI" id="CHEBI:456216"/>
        <dbReference type="EC" id="2.4.1.21"/>
    </reaction>
</comment>
<dbReference type="GO" id="GO:0004373">
    <property type="term" value="F:alpha-1,4-glucan glucosyltransferase (UDP-glucose donor) activity"/>
    <property type="evidence" value="ECO:0007669"/>
    <property type="project" value="InterPro"/>
</dbReference>
<dbReference type="HAMAP" id="MF_00484">
    <property type="entry name" value="Glycogen_synth"/>
    <property type="match status" value="1"/>
</dbReference>
<keyword evidence="7 11" id="KW-0328">Glycosyltransferase</keyword>
<dbReference type="STRING" id="717773.Thicy_1313"/>
<evidence type="ECO:0000256" key="2">
    <source>
        <dbReference type="ARBA" id="ARBA00002764"/>
    </source>
</evidence>
<dbReference type="EC" id="2.4.1.21" evidence="5 11"/>
<evidence type="ECO:0000313" key="14">
    <source>
        <dbReference type="EMBL" id="AEG32077.1"/>
    </source>
</evidence>
<evidence type="ECO:0000256" key="8">
    <source>
        <dbReference type="ARBA" id="ARBA00022679"/>
    </source>
</evidence>
<evidence type="ECO:0000259" key="13">
    <source>
        <dbReference type="Pfam" id="PF08323"/>
    </source>
</evidence>
<dbReference type="GO" id="GO:0005829">
    <property type="term" value="C:cytosol"/>
    <property type="evidence" value="ECO:0007669"/>
    <property type="project" value="TreeGrafter"/>
</dbReference>
<keyword evidence="8 11" id="KW-0808">Transferase</keyword>
<dbReference type="SUPFAM" id="SSF53756">
    <property type="entry name" value="UDP-Glycosyltransferase/glycogen phosphorylase"/>
    <property type="match status" value="1"/>
</dbReference>
<dbReference type="PANTHER" id="PTHR45825">
    <property type="entry name" value="GRANULE-BOUND STARCH SYNTHASE 1, CHLOROPLASTIC/AMYLOPLASTIC"/>
    <property type="match status" value="1"/>
</dbReference>
<dbReference type="RefSeq" id="WP_013835853.1">
    <property type="nucleotide sequence ID" value="NC_015581.1"/>
</dbReference>
<comment type="function">
    <text evidence="2 11">Synthesizes alpha-1,4-glucan chains using ADP-glucose.</text>
</comment>
<dbReference type="NCBIfam" id="TIGR02095">
    <property type="entry name" value="glgA"/>
    <property type="match status" value="1"/>
</dbReference>
<dbReference type="eggNOG" id="COG0297">
    <property type="taxonomic scope" value="Bacteria"/>
</dbReference>
<keyword evidence="15" id="KW-1185">Reference proteome</keyword>
<dbReference type="GO" id="GO:0009011">
    <property type="term" value="F:alpha-1,4-glucan glucosyltransferase (ADP-glucose donor) activity"/>
    <property type="evidence" value="ECO:0007669"/>
    <property type="project" value="UniProtKB-UniRule"/>
</dbReference>
<feature type="binding site" evidence="11">
    <location>
        <position position="19"/>
    </location>
    <ligand>
        <name>ADP-alpha-D-glucose</name>
        <dbReference type="ChEBI" id="CHEBI:57498"/>
    </ligand>
</feature>
<evidence type="ECO:0000313" key="15">
    <source>
        <dbReference type="Proteomes" id="UP000009232"/>
    </source>
</evidence>
<evidence type="ECO:0000259" key="12">
    <source>
        <dbReference type="Pfam" id="PF00534"/>
    </source>
</evidence>
<comment type="similarity">
    <text evidence="4 11">Belongs to the glycosyltransferase 1 family. Bacterial/plant glycogen synthase subfamily.</text>
</comment>
<dbReference type="AlphaFoldDB" id="F6D9F0"/>
<evidence type="ECO:0000256" key="10">
    <source>
        <dbReference type="ARBA" id="ARBA00031722"/>
    </source>
</evidence>
<proteinExistence type="inferred from homology"/>
<evidence type="ECO:0000256" key="7">
    <source>
        <dbReference type="ARBA" id="ARBA00022676"/>
    </source>
</evidence>
<name>F6D9F0_THICA</name>
<dbReference type="Proteomes" id="UP000009232">
    <property type="component" value="Chromosome"/>
</dbReference>
<dbReference type="Pfam" id="PF08323">
    <property type="entry name" value="Glyco_transf_5"/>
    <property type="match status" value="1"/>
</dbReference>
<dbReference type="InterPro" id="IPR011835">
    <property type="entry name" value="GS/SS"/>
</dbReference>
<keyword evidence="9 11" id="KW-0320">Glycogen biosynthesis</keyword>
<evidence type="ECO:0000256" key="3">
    <source>
        <dbReference type="ARBA" id="ARBA00004964"/>
    </source>
</evidence>
<dbReference type="Gene3D" id="3.40.50.2000">
    <property type="entry name" value="Glycogen Phosphorylase B"/>
    <property type="match status" value="2"/>
</dbReference>
<dbReference type="InterPro" id="IPR013534">
    <property type="entry name" value="Starch_synth_cat_dom"/>
</dbReference>
<dbReference type="UniPathway" id="UPA00164"/>
<evidence type="ECO:0000256" key="1">
    <source>
        <dbReference type="ARBA" id="ARBA00001478"/>
    </source>
</evidence>
<dbReference type="OrthoDB" id="9808590at2"/>
<comment type="pathway">
    <text evidence="3 11">Glycan biosynthesis; glycogen biosynthesis.</text>
</comment>
<protein>
    <recommendedName>
        <fullName evidence="6 11">Glycogen synthase</fullName>
        <ecNumber evidence="5 11">2.4.1.21</ecNumber>
    </recommendedName>
    <alternativeName>
        <fullName evidence="10 11">Starch [bacterial glycogen] synthase</fullName>
    </alternativeName>
</protein>
<dbReference type="HOGENOM" id="CLU_009583_18_4_6"/>
<sequence>MPKKQRILFASSEVYPLIKTGGLADVSGGLPSALVALGQNVRVIMPAYQQVMDHLNKVSVLSQFEVGACGRTLRVRVLQAKVEGLNAPVWLIDIPELFNRPGNPYLAPDGADWWDNGERFGVFSKAVVEVAMNRAGLKWQADVVHANDWQTGLVPALLTLESTPPRTVFTVHNMAYAGLFPKSFFDAMWLPWSWWQPDGVEFYGYMSMLKAGIRYADWVTTVSPTYAQEMCYPEFAYGLEGVLQQRSEQGRLLGILNGIDDHEWNPATDKYISYNYSVKKGRVSAKAQNKVLLLTLLGHPTPEAMAKVPLIGLVGRLVDQKGIDLVVDQLPLWLEKHAMMLVVVGTGMPHYEQALLELAQRFPDRLFVHLGYSETLAHQVEAGADMFLMPSRFEPCGLNQMYSLAYGTPPIVHHTGGLADTVVNASAAHIADKTANGFVFYDPNPHALTAAMEHAIELYNKPKTWQQIQKTGMNRASGWQTSAQAYLNLYLQELSHVH</sequence>
<reference evidence="14 15" key="1">
    <citation type="submission" date="2011-05" db="EMBL/GenBank/DDBJ databases">
        <title>Complete sequence of Thioalkalimicrobium cyclicum ALM1.</title>
        <authorList>
            <consortium name="US DOE Joint Genome Institute"/>
            <person name="Lucas S."/>
            <person name="Han J."/>
            <person name="Lapidus A."/>
            <person name="Cheng J.-F."/>
            <person name="Goodwin L."/>
            <person name="Pitluck S."/>
            <person name="Peters L."/>
            <person name="Mikhailova N."/>
            <person name="Davenport K."/>
            <person name="Han C."/>
            <person name="Tapia R."/>
            <person name="Land M."/>
            <person name="Hauser L."/>
            <person name="Kyrpides N."/>
            <person name="Ivanova N."/>
            <person name="Pagani I."/>
            <person name="Kappler U."/>
            <person name="Woyke T."/>
        </authorList>
    </citation>
    <scope>NUCLEOTIDE SEQUENCE [LARGE SCALE GENOMIC DNA]</scope>
    <source>
        <strain evidence="15">DSM 14477 / JCM 11371 / ALM1</strain>
    </source>
</reference>